<feature type="compositionally biased region" description="Basic residues" evidence="1">
    <location>
        <begin position="30"/>
        <end position="40"/>
    </location>
</feature>
<feature type="compositionally biased region" description="Basic and acidic residues" evidence="1">
    <location>
        <begin position="1"/>
        <end position="16"/>
    </location>
</feature>
<evidence type="ECO:0000313" key="3">
    <source>
        <dbReference type="Proteomes" id="UP001295684"/>
    </source>
</evidence>
<evidence type="ECO:0000256" key="1">
    <source>
        <dbReference type="SAM" id="MobiDB-lite"/>
    </source>
</evidence>
<dbReference type="Proteomes" id="UP001295684">
    <property type="component" value="Unassembled WGS sequence"/>
</dbReference>
<protein>
    <submittedName>
        <fullName evidence="2">Uncharacterized protein</fullName>
    </submittedName>
</protein>
<feature type="compositionally biased region" description="Basic residues" evidence="1">
    <location>
        <begin position="77"/>
        <end position="87"/>
    </location>
</feature>
<keyword evidence="3" id="KW-1185">Reference proteome</keyword>
<dbReference type="AlphaFoldDB" id="A0AAD1XRE7"/>
<proteinExistence type="predicted"/>
<feature type="compositionally biased region" description="Polar residues" evidence="1">
    <location>
        <begin position="43"/>
        <end position="58"/>
    </location>
</feature>
<comment type="caution">
    <text evidence="2">The sequence shown here is derived from an EMBL/GenBank/DDBJ whole genome shotgun (WGS) entry which is preliminary data.</text>
</comment>
<name>A0AAD1XRE7_EUPCR</name>
<accession>A0AAD1XRE7</accession>
<dbReference type="EMBL" id="CAMPGE010019070">
    <property type="protein sequence ID" value="CAI2377429.1"/>
    <property type="molecule type" value="Genomic_DNA"/>
</dbReference>
<evidence type="ECO:0000313" key="2">
    <source>
        <dbReference type="EMBL" id="CAI2377429.1"/>
    </source>
</evidence>
<feature type="compositionally biased region" description="Polar residues" evidence="1">
    <location>
        <begin position="105"/>
        <end position="117"/>
    </location>
</feature>
<feature type="region of interest" description="Disordered" evidence="1">
    <location>
        <begin position="1"/>
        <end position="133"/>
    </location>
</feature>
<sequence length="162" mass="18898">MDTIRETHKEDQDKNSIRSAPSEDLQQRSQSKRMVWKNKRLITWSQKKSNISNQNMSAAMSLEDSVKRSESEDKPIKRSKKRSKKSSQSKSSAMNKDEITKRTQNKSMTNNFNSPMTRNRDSPITRSKNKPINRDYDEIVSICIIPRSLSPTRKKKARTKYC</sequence>
<reference evidence="2" key="1">
    <citation type="submission" date="2023-07" db="EMBL/GenBank/DDBJ databases">
        <authorList>
            <consortium name="AG Swart"/>
            <person name="Singh M."/>
            <person name="Singh A."/>
            <person name="Seah K."/>
            <person name="Emmerich C."/>
        </authorList>
    </citation>
    <scope>NUCLEOTIDE SEQUENCE</scope>
    <source>
        <strain evidence="2">DP1</strain>
    </source>
</reference>
<organism evidence="2 3">
    <name type="scientific">Euplotes crassus</name>
    <dbReference type="NCBI Taxonomy" id="5936"/>
    <lineage>
        <taxon>Eukaryota</taxon>
        <taxon>Sar</taxon>
        <taxon>Alveolata</taxon>
        <taxon>Ciliophora</taxon>
        <taxon>Intramacronucleata</taxon>
        <taxon>Spirotrichea</taxon>
        <taxon>Hypotrichia</taxon>
        <taxon>Euplotida</taxon>
        <taxon>Euplotidae</taxon>
        <taxon>Moneuplotes</taxon>
    </lineage>
</organism>
<gene>
    <name evidence="2" type="ORF">ECRASSUSDP1_LOCUS18815</name>
</gene>
<feature type="compositionally biased region" description="Basic and acidic residues" evidence="1">
    <location>
        <begin position="64"/>
        <end position="76"/>
    </location>
</feature>